<sequence length="542" mass="64484">MRDKIIDYYKILLDLGWMVADEDGYVSVKLGDQLMPATINGKRVFLPTREQMKNKNWDNRVGFHPLRESFNLGISDMVASLRDQYVQRLNASIAYFMKELIAIAYDQDNQKNLTTEQAQVLNALSKCDHTLVKDFESIQKNTKSRNNADMFINIFIKRGGVVKGTTYGRAGIVTFPIYEALKKPEKEPINGVKLSNKNREMLIKLFEFIFPNLASDPEFFNVGINSRSAPFIESLVRATLNVVDALVESAQPYMDKVDLPEILQFPEEIGIWKEIFDSKDMVEKLARTIPALNANEHGEEMDREKEDDRRREERDMGRAEEVRERGRLGAAREERPSQPPAPRGRMILGAPAPKSTGESLGKALPDRTHEASGTDRAVTSEREARSIADRERRELERRERELREREERLERERREEEERELRERRRERDYDDRRARDRDYDRRDRERDRDYDRRDRDYDRDDRRRERSGDVFEDNPALRSALRDEEDREYRGRRGSRYDRDDRDYDRDGRRRGIRDLRDRGSRDRDYDRDDRYDRRDRYYRR</sequence>
<dbReference type="GeneID" id="26634678"/>
<feature type="compositionally biased region" description="Basic and acidic residues" evidence="1">
    <location>
        <begin position="296"/>
        <end position="336"/>
    </location>
</feature>
<evidence type="ECO:0000313" key="2">
    <source>
        <dbReference type="EMBL" id="BAS05009.1"/>
    </source>
</evidence>
<feature type="region of interest" description="Disordered" evidence="1">
    <location>
        <begin position="293"/>
        <end position="509"/>
    </location>
</feature>
<dbReference type="OrthoDB" id="29709at10239"/>
<name>A0A0K2QQZ1_9CAUD</name>
<organism evidence="2 3">
    <name type="scientific">Ralstonia phage RSF1</name>
    <dbReference type="NCBI Taxonomy" id="1689679"/>
    <lineage>
        <taxon>Viruses</taxon>
        <taxon>Duplodnaviria</taxon>
        <taxon>Heunggongvirae</taxon>
        <taxon>Uroviricota</taxon>
        <taxon>Caudoviricetes</taxon>
        <taxon>Chimalliviridae</taxon>
        <taxon>Chiangmaivirus</taxon>
        <taxon>Chiangmaivirus RSF1</taxon>
    </lineage>
</organism>
<dbReference type="EMBL" id="AP014927">
    <property type="protein sequence ID" value="BAS05009.1"/>
    <property type="molecule type" value="Genomic_DNA"/>
</dbReference>
<dbReference type="RefSeq" id="YP_009208021.1">
    <property type="nucleotide sequence ID" value="NC_028899.1"/>
</dbReference>
<protein>
    <submittedName>
        <fullName evidence="2">Uncharacterized protein</fullName>
    </submittedName>
</protein>
<dbReference type="Proteomes" id="UP000202583">
    <property type="component" value="Segment"/>
</dbReference>
<feature type="compositionally biased region" description="Basic and acidic residues" evidence="1">
    <location>
        <begin position="364"/>
        <end position="470"/>
    </location>
</feature>
<dbReference type="KEGG" id="vg:26634678"/>
<reference evidence="2 3" key="1">
    <citation type="submission" date="2015-07" db="EMBL/GenBank/DDBJ databases">
        <title>Two Asian jumbo phage RSL2 and RSF1 infecting the phytopathogen Ralstonia solanacearum share common features related to the phi-KZ-like phages.</title>
        <authorList>
            <person name="Kawasaki T."/>
            <person name="Fujie M."/>
            <person name="Chatchawankanphanich O."/>
            <person name="Ogata H."/>
            <person name="Yamada T."/>
        </authorList>
    </citation>
    <scope>NUCLEOTIDE SEQUENCE [LARGE SCALE GENOMIC DNA]</scope>
    <source>
        <strain evidence="2 3">RSF1</strain>
    </source>
</reference>
<accession>A0A0K2QQZ1</accession>
<evidence type="ECO:0000313" key="3">
    <source>
        <dbReference type="Proteomes" id="UP000202583"/>
    </source>
</evidence>
<evidence type="ECO:0000256" key="1">
    <source>
        <dbReference type="SAM" id="MobiDB-lite"/>
    </source>
</evidence>
<feature type="compositionally biased region" description="Basic and acidic residues" evidence="1">
    <location>
        <begin position="481"/>
        <end position="509"/>
    </location>
</feature>
<keyword evidence="3" id="KW-1185">Reference proteome</keyword>
<proteinExistence type="predicted"/>